<dbReference type="GO" id="GO:0012505">
    <property type="term" value="C:endomembrane system"/>
    <property type="evidence" value="ECO:0007669"/>
    <property type="project" value="UniProtKB-SubCell"/>
</dbReference>
<feature type="transmembrane region" description="Helical" evidence="7">
    <location>
        <begin position="202"/>
        <end position="224"/>
    </location>
</feature>
<name>A0A7Y9C5G6_9FLAO</name>
<comment type="subcellular location">
    <subcellularLocation>
        <location evidence="1">Endomembrane system</location>
        <topology evidence="1">Multi-pass membrane protein</topology>
    </subcellularLocation>
</comment>
<dbReference type="InterPro" id="IPR011020">
    <property type="entry name" value="HTTM-like"/>
</dbReference>
<dbReference type="Pfam" id="PF05090">
    <property type="entry name" value="HTTM"/>
    <property type="match status" value="1"/>
</dbReference>
<dbReference type="InterPro" id="IPR053934">
    <property type="entry name" value="HTTM_dom"/>
</dbReference>
<proteinExistence type="predicted"/>
<evidence type="ECO:0000256" key="6">
    <source>
        <dbReference type="ARBA" id="ARBA00023239"/>
    </source>
</evidence>
<evidence type="ECO:0000256" key="5">
    <source>
        <dbReference type="ARBA" id="ARBA00023157"/>
    </source>
</evidence>
<evidence type="ECO:0000256" key="3">
    <source>
        <dbReference type="ARBA" id="ARBA00022989"/>
    </source>
</evidence>
<dbReference type="EMBL" id="JACBJI010000002">
    <property type="protein sequence ID" value="NYA70369.1"/>
    <property type="molecule type" value="Genomic_DNA"/>
</dbReference>
<evidence type="ECO:0000256" key="7">
    <source>
        <dbReference type="SAM" id="Phobius"/>
    </source>
</evidence>
<evidence type="ECO:0000313" key="9">
    <source>
        <dbReference type="EMBL" id="NYA70369.1"/>
    </source>
</evidence>
<keyword evidence="6" id="KW-0456">Lyase</keyword>
<protein>
    <submittedName>
        <fullName evidence="9">HTTM domain-containing protein</fullName>
    </submittedName>
</protein>
<dbReference type="Proteomes" id="UP000535020">
    <property type="component" value="Unassembled WGS sequence"/>
</dbReference>
<feature type="transmembrane region" description="Helical" evidence="7">
    <location>
        <begin position="111"/>
        <end position="129"/>
    </location>
</feature>
<dbReference type="SMART" id="SM00752">
    <property type="entry name" value="HTTM"/>
    <property type="match status" value="1"/>
</dbReference>
<accession>A0A7Y9C5G6</accession>
<dbReference type="RefSeq" id="WP_176005182.1">
    <property type="nucleotide sequence ID" value="NZ_JABWMI010000006.1"/>
</dbReference>
<keyword evidence="4 7" id="KW-0472">Membrane</keyword>
<dbReference type="InterPro" id="IPR007782">
    <property type="entry name" value="VKG_COase"/>
</dbReference>
<evidence type="ECO:0000256" key="1">
    <source>
        <dbReference type="ARBA" id="ARBA00004127"/>
    </source>
</evidence>
<organism evidence="9 10">
    <name type="scientific">Flavobacterium agri</name>
    <dbReference type="NCBI Taxonomy" id="2743471"/>
    <lineage>
        <taxon>Bacteria</taxon>
        <taxon>Pseudomonadati</taxon>
        <taxon>Bacteroidota</taxon>
        <taxon>Flavobacteriia</taxon>
        <taxon>Flavobacteriales</taxon>
        <taxon>Flavobacteriaceae</taxon>
        <taxon>Flavobacterium</taxon>
    </lineage>
</organism>
<dbReference type="AlphaFoldDB" id="A0A7Y9C5G6"/>
<reference evidence="9 10" key="1">
    <citation type="submission" date="2020-07" db="EMBL/GenBank/DDBJ databases">
        <authorList>
            <person name="Sun Q."/>
        </authorList>
    </citation>
    <scope>NUCLEOTIDE SEQUENCE [LARGE SCALE GENOMIC DNA]</scope>
    <source>
        <strain evidence="9 10">MAH-1</strain>
    </source>
</reference>
<feature type="transmembrane region" description="Helical" evidence="7">
    <location>
        <begin position="150"/>
        <end position="168"/>
    </location>
</feature>
<evidence type="ECO:0000313" key="10">
    <source>
        <dbReference type="Proteomes" id="UP000535020"/>
    </source>
</evidence>
<feature type="domain" description="HTTM-like" evidence="8">
    <location>
        <begin position="8"/>
        <end position="267"/>
    </location>
</feature>
<dbReference type="GO" id="GO:0019842">
    <property type="term" value="F:vitamin binding"/>
    <property type="evidence" value="ECO:0007669"/>
    <property type="project" value="TreeGrafter"/>
</dbReference>
<keyword evidence="3 7" id="KW-1133">Transmembrane helix</keyword>
<dbReference type="PANTHER" id="PTHR12639:SF7">
    <property type="entry name" value="HTTM DOMAIN-CONTAINING PROTEIN"/>
    <property type="match status" value="1"/>
</dbReference>
<keyword evidence="10" id="KW-1185">Reference proteome</keyword>
<feature type="transmembrane region" description="Helical" evidence="7">
    <location>
        <begin position="236"/>
        <end position="263"/>
    </location>
</feature>
<comment type="caution">
    <text evidence="9">The sequence shown here is derived from an EMBL/GenBank/DDBJ whole genome shotgun (WGS) entry which is preliminary data.</text>
</comment>
<feature type="transmembrane region" description="Helical" evidence="7">
    <location>
        <begin position="89"/>
        <end position="105"/>
    </location>
</feature>
<evidence type="ECO:0000256" key="4">
    <source>
        <dbReference type="ARBA" id="ARBA00023136"/>
    </source>
</evidence>
<evidence type="ECO:0000256" key="2">
    <source>
        <dbReference type="ARBA" id="ARBA00022692"/>
    </source>
</evidence>
<keyword evidence="2 7" id="KW-0812">Transmembrane</keyword>
<dbReference type="GO" id="GO:0008488">
    <property type="term" value="F:gamma-glutamyl carboxylase activity"/>
    <property type="evidence" value="ECO:0007669"/>
    <property type="project" value="InterPro"/>
</dbReference>
<dbReference type="PANTHER" id="PTHR12639">
    <property type="entry name" value="VITAMIN K-DEPENDENT GAMMA-CARBOXYLASE"/>
    <property type="match status" value="1"/>
</dbReference>
<keyword evidence="5" id="KW-1015">Disulfide bond</keyword>
<feature type="transmembrane region" description="Helical" evidence="7">
    <location>
        <begin position="291"/>
        <end position="308"/>
    </location>
</feature>
<evidence type="ECO:0000259" key="8">
    <source>
        <dbReference type="SMART" id="SM00752"/>
    </source>
</evidence>
<dbReference type="Pfam" id="PF22777">
    <property type="entry name" value="VKGC_lumenal_dom"/>
    <property type="match status" value="1"/>
</dbReference>
<gene>
    <name evidence="9" type="ORF">HZF10_05510</name>
</gene>
<feature type="transmembrane region" description="Helical" evidence="7">
    <location>
        <begin position="21"/>
        <end position="45"/>
    </location>
</feature>
<sequence length="442" mass="51957">MTFTQKLFRPIDNAPLIAFRIFLGFLLFTEAIGAILTGWVKSIFIKPEFTFSHIGLEWLQPLPGNGMYFYFLTMGILGLLVMLGYRYRLTLGLYTILWAGVYFMQKESYNNHYYLLLLVCMIMWLLPANRYASLDVKRNPAIKELSMPQWYSWVMIVQMAVVYFFATVSKLTPDWVDGTFIKLLLGGTDHLPFMMNLFSKHWFHLFIAWSGMVFDFVVIPLFLWKRTRTIAFICSIIFHIFNSIVLQIGIFPFFALSFIVFFYPADSIRKLFFRKKPVADPNTIIKGHKSLLAYVFVPYFIIQILLPLRHFAIKGDVLWTEEGHRLSWRMMLRQRYGYAQFEVVDKKTHSKSFYPLYRLSNKQQHFATTKPDGIWQMAQRIKKEYAEKGKDVSVFVTGKVAVNDSGYHELVDPKVDMAAAKWDIFAHNDWILLYDEHWKPIP</sequence>
<dbReference type="InterPro" id="IPR053935">
    <property type="entry name" value="VKGC_lumenal_dom"/>
</dbReference>
<feature type="transmembrane region" description="Helical" evidence="7">
    <location>
        <begin position="65"/>
        <end position="82"/>
    </location>
</feature>